<evidence type="ECO:0000259" key="3">
    <source>
        <dbReference type="PROSITE" id="PS52004"/>
    </source>
</evidence>
<dbReference type="SUPFAM" id="SSF53901">
    <property type="entry name" value="Thiolase-like"/>
    <property type="match status" value="1"/>
</dbReference>
<accession>A0ABN9RAI2</accession>
<organism evidence="4 5">
    <name type="scientific">Prorocentrum cordatum</name>
    <dbReference type="NCBI Taxonomy" id="2364126"/>
    <lineage>
        <taxon>Eukaryota</taxon>
        <taxon>Sar</taxon>
        <taxon>Alveolata</taxon>
        <taxon>Dinophyceae</taxon>
        <taxon>Prorocentrales</taxon>
        <taxon>Prorocentraceae</taxon>
        <taxon>Prorocentrum</taxon>
    </lineage>
</organism>
<dbReference type="InterPro" id="IPR014030">
    <property type="entry name" value="Ketoacyl_synth_N"/>
</dbReference>
<keyword evidence="2" id="KW-0597">Phosphoprotein</keyword>
<dbReference type="InterPro" id="IPR020841">
    <property type="entry name" value="PKS_Beta-ketoAc_synthase_dom"/>
</dbReference>
<comment type="caution">
    <text evidence="4">The sequence shown here is derived from an EMBL/GenBank/DDBJ whole genome shotgun (WGS) entry which is preliminary data.</text>
</comment>
<dbReference type="PANTHER" id="PTHR43775:SF37">
    <property type="entry name" value="SI:DKEY-61P9.11"/>
    <property type="match status" value="1"/>
</dbReference>
<keyword evidence="1" id="KW-0596">Phosphopantetheine</keyword>
<name>A0ABN9RAI2_9DINO</name>
<keyword evidence="5" id="KW-1185">Reference proteome</keyword>
<dbReference type="EMBL" id="CAUYUJ010006047">
    <property type="protein sequence ID" value="CAK0815938.1"/>
    <property type="molecule type" value="Genomic_DNA"/>
</dbReference>
<protein>
    <recommendedName>
        <fullName evidence="3">Ketosynthase family 3 (KS3) domain-containing protein</fullName>
    </recommendedName>
</protein>
<dbReference type="InterPro" id="IPR014031">
    <property type="entry name" value="Ketoacyl_synth_C"/>
</dbReference>
<feature type="domain" description="Ketosynthase family 3 (KS3)" evidence="3">
    <location>
        <begin position="344"/>
        <end position="769"/>
    </location>
</feature>
<dbReference type="Gene3D" id="3.40.47.10">
    <property type="match status" value="1"/>
</dbReference>
<evidence type="ECO:0000313" key="4">
    <source>
        <dbReference type="EMBL" id="CAK0815938.1"/>
    </source>
</evidence>
<dbReference type="SMART" id="SM00825">
    <property type="entry name" value="PKS_KS"/>
    <property type="match status" value="1"/>
</dbReference>
<proteinExistence type="predicted"/>
<dbReference type="CDD" id="cd00833">
    <property type="entry name" value="PKS"/>
    <property type="match status" value="1"/>
</dbReference>
<dbReference type="InterPro" id="IPR016039">
    <property type="entry name" value="Thiolase-like"/>
</dbReference>
<evidence type="ECO:0000256" key="2">
    <source>
        <dbReference type="ARBA" id="ARBA00022553"/>
    </source>
</evidence>
<dbReference type="PROSITE" id="PS52004">
    <property type="entry name" value="KS3_2"/>
    <property type="match status" value="1"/>
</dbReference>
<reference evidence="4" key="1">
    <citation type="submission" date="2023-10" db="EMBL/GenBank/DDBJ databases">
        <authorList>
            <person name="Chen Y."/>
            <person name="Shah S."/>
            <person name="Dougan E. K."/>
            <person name="Thang M."/>
            <person name="Chan C."/>
        </authorList>
    </citation>
    <scope>NUCLEOTIDE SEQUENCE [LARGE SCALE GENOMIC DNA]</scope>
</reference>
<gene>
    <name evidence="4" type="ORF">PCOR1329_LOCUS19056</name>
</gene>
<dbReference type="NCBIfam" id="TIGR04556">
    <property type="entry name" value="PKS_assoc"/>
    <property type="match status" value="1"/>
</dbReference>
<dbReference type="Proteomes" id="UP001189429">
    <property type="component" value="Unassembled WGS sequence"/>
</dbReference>
<dbReference type="Pfam" id="PF02801">
    <property type="entry name" value="Ketoacyl-synt_C"/>
    <property type="match status" value="1"/>
</dbReference>
<dbReference type="InterPro" id="IPR030834">
    <property type="entry name" value="PKS_assoc_dom"/>
</dbReference>
<dbReference type="PANTHER" id="PTHR43775">
    <property type="entry name" value="FATTY ACID SYNTHASE"/>
    <property type="match status" value="1"/>
</dbReference>
<evidence type="ECO:0000256" key="1">
    <source>
        <dbReference type="ARBA" id="ARBA00022450"/>
    </source>
</evidence>
<feature type="non-terminal residue" evidence="4">
    <location>
        <position position="1"/>
    </location>
</feature>
<dbReference type="Pfam" id="PF00109">
    <property type="entry name" value="ketoacyl-synt"/>
    <property type="match status" value="1"/>
</dbReference>
<dbReference type="InterPro" id="IPR050091">
    <property type="entry name" value="PKS_NRPS_Biosynth_Enz"/>
</dbReference>
<sequence>SATRLLGRRSPMVPTLQIGQLVEISGLEGPVDVPEEWQKDPYEGPQELNGQFAQLTQYDEASSKWTLATFGADMFALEEYYLRPLSAGDVEGFDIFLGPASDQHVLGNEIVGLIASQGHAVCKLFVSQADLDGMLNTASMCQSSGLFSRLPLELEPGYLGREGTAKTFSLEFDSSDTPDFVRDSPLQIFDRAINAVGSMLRPLAEAELGYDVFSVTNSMLAMPFEGDEEDYVTPDVENQDAADFLAMMWRAKLTVVANVGPSTGTLTLLPKQPGDEERELRLAPASFALVAMDRFKWSFATGGQALYMTAFLLDTPKEYLIDKVAGDLVQLVGGPTGPGVPKKNEQVAVAAMSERYAFGVDCAWKLWLGYAKAGFDVQVRHPFERWDCDEYYQEDADPTSGYSYTCHGGFSDGIELFDCKFFDISPAEARTMDPTQRQVLEVFYMSLAGAGFEKKRLQTKAANVATFCGLDKNEWNSLPKDDDGGGFGASSSANSITSNRFNYCLNLKGASMTIDTACSSSLVACHTAKLYLLFKHFDPCEAVIGGGVNLSLSPHTYVGCCAATMHSHIGRCLTYNASADGYARGEATAAVALKLQNFDIDLGHYALVAGSQANQDGRSASLTAPNGPAQERCFAAVMREIGIGPKEIDTTECHGTGTALGDPIEIGAYRKVMSTSARSDPVVITSSKSNLGHCEGSAGVSGLKKCVLMCMYAEATPNCHLNGLNPHLDMAGFPGVITCEGTPFKGESSYNGVLSFGFGGTNASATCWGVNQVTSRTNASKSIESVALKKVQDAPAQEVTITGDDWEDWEMEGPEKDAKPGDTWEIELDDDGSLIYTRVEKEAPDFGSAYDITGTFNDWKLDPLEPSMEVNGLYTALIEVGPTGSVDFQIVADEDRGMTFFPDVSKCRLKSALVCGPDQAERENCWCIVGSPGERYRVEFYKSDADTLSVSWIRDGPLLGAQASIALGGGDGQE</sequence>
<evidence type="ECO:0000313" key="5">
    <source>
        <dbReference type="Proteomes" id="UP001189429"/>
    </source>
</evidence>